<keyword evidence="7" id="KW-1185">Reference proteome</keyword>
<feature type="compositionally biased region" description="Basic and acidic residues" evidence="4">
    <location>
        <begin position="257"/>
        <end position="271"/>
    </location>
</feature>
<dbReference type="InterPro" id="IPR017871">
    <property type="entry name" value="ABC_transporter-like_CS"/>
</dbReference>
<feature type="domain" description="ABC transporter" evidence="5">
    <location>
        <begin position="338"/>
        <end position="530"/>
    </location>
</feature>
<dbReference type="Gene3D" id="3.40.50.300">
    <property type="entry name" value="P-loop containing nucleotide triphosphate hydrolases"/>
    <property type="match status" value="2"/>
</dbReference>
<dbReference type="PANTHER" id="PTHR19211">
    <property type="entry name" value="ATP-BINDING TRANSPORT PROTEIN-RELATED"/>
    <property type="match status" value="1"/>
</dbReference>
<dbReference type="PROSITE" id="PS00211">
    <property type="entry name" value="ABC_TRANSPORTER_1"/>
    <property type="match status" value="1"/>
</dbReference>
<dbReference type="InterPro" id="IPR050611">
    <property type="entry name" value="ABCF"/>
</dbReference>
<reference evidence="6 7" key="1">
    <citation type="journal article" date="2015" name="Int. J. Syst. Evol. Microbiol.">
        <title>Description of Sphingopyxis fribergensis sp. nov. - a soil bacterium with the ability to degrade styrene and phenylacetic acid.</title>
        <authorList>
            <person name="Oelschlagel M."/>
            <person name="Ruckert C."/>
            <person name="Kalinowski J."/>
            <person name="Schmidt G."/>
            <person name="Schlomann M."/>
            <person name="Tischler D."/>
        </authorList>
    </citation>
    <scope>NUCLEOTIDE SEQUENCE [LARGE SCALE GENOMIC DNA]</scope>
    <source>
        <strain evidence="6 7">Kp5.2</strain>
    </source>
</reference>
<dbReference type="InterPro" id="IPR003593">
    <property type="entry name" value="AAA+_ATPase"/>
</dbReference>
<dbReference type="STRING" id="1515612.SKP52_02900"/>
<dbReference type="PANTHER" id="PTHR19211:SF6">
    <property type="entry name" value="BLL7188 PROTEIN"/>
    <property type="match status" value="1"/>
</dbReference>
<dbReference type="GO" id="GO:0016887">
    <property type="term" value="F:ATP hydrolysis activity"/>
    <property type="evidence" value="ECO:0007669"/>
    <property type="project" value="InterPro"/>
</dbReference>
<feature type="region of interest" description="Disordered" evidence="4">
    <location>
        <begin position="245"/>
        <end position="271"/>
    </location>
</feature>
<evidence type="ECO:0000256" key="2">
    <source>
        <dbReference type="ARBA" id="ARBA00022741"/>
    </source>
</evidence>
<evidence type="ECO:0000256" key="4">
    <source>
        <dbReference type="SAM" id="MobiDB-lite"/>
    </source>
</evidence>
<dbReference type="FunFam" id="3.40.50.300:FF:000597">
    <property type="entry name" value="ABC transporter ATP-binding protein"/>
    <property type="match status" value="1"/>
</dbReference>
<dbReference type="InterPro" id="IPR003439">
    <property type="entry name" value="ABC_transporter-like_ATP-bd"/>
</dbReference>
<dbReference type="PROSITE" id="PS50893">
    <property type="entry name" value="ABC_TRANSPORTER_2"/>
    <property type="match status" value="2"/>
</dbReference>
<dbReference type="SMART" id="SM00382">
    <property type="entry name" value="AAA"/>
    <property type="match status" value="2"/>
</dbReference>
<dbReference type="CDD" id="cd03221">
    <property type="entry name" value="ABCF_EF-3"/>
    <property type="match status" value="2"/>
</dbReference>
<keyword evidence="3" id="KW-0067">ATP-binding</keyword>
<name>A0A0A7PC19_9SPHN</name>
<evidence type="ECO:0000313" key="7">
    <source>
        <dbReference type="Proteomes" id="UP000030907"/>
    </source>
</evidence>
<dbReference type="KEGG" id="sphk:SKP52_02900"/>
<keyword evidence="1" id="KW-0677">Repeat</keyword>
<dbReference type="Proteomes" id="UP000030907">
    <property type="component" value="Chromosome"/>
</dbReference>
<evidence type="ECO:0000259" key="5">
    <source>
        <dbReference type="PROSITE" id="PS50893"/>
    </source>
</evidence>
<dbReference type="EMBL" id="CP009122">
    <property type="protein sequence ID" value="AJA07509.1"/>
    <property type="molecule type" value="Genomic_DNA"/>
</dbReference>
<proteinExistence type="predicted"/>
<protein>
    <submittedName>
        <fullName evidence="6">ATPase component of ABC transporters with duplicated ATPase domain</fullName>
    </submittedName>
</protein>
<evidence type="ECO:0000313" key="6">
    <source>
        <dbReference type="EMBL" id="AJA07509.1"/>
    </source>
</evidence>
<gene>
    <name evidence="6" type="ORF">SKP52_02900</name>
</gene>
<dbReference type="AlphaFoldDB" id="A0A0A7PC19"/>
<dbReference type="HOGENOM" id="CLU_000604_36_0_5"/>
<evidence type="ECO:0000256" key="1">
    <source>
        <dbReference type="ARBA" id="ARBA00022737"/>
    </source>
</evidence>
<dbReference type="GO" id="GO:0005524">
    <property type="term" value="F:ATP binding"/>
    <property type="evidence" value="ECO:0007669"/>
    <property type="project" value="UniProtKB-KW"/>
</dbReference>
<accession>A0A0A7PC19</accession>
<feature type="domain" description="ABC transporter" evidence="5">
    <location>
        <begin position="6"/>
        <end position="236"/>
    </location>
</feature>
<dbReference type="SUPFAM" id="SSF52540">
    <property type="entry name" value="P-loop containing nucleoside triphosphate hydrolases"/>
    <property type="match status" value="2"/>
</dbReference>
<sequence length="532" mass="55886">MSMPAITISNLNWSTPDGRPVLSDLDLHIQSERAGIVGRNGVGKSTLLRLLTGELAPASGSIAIDGSIAMLRQTVQVAPQQTIADLFGARGALALLHKAEAGEASAQEIGDADWTLEARIDEALAGVGLPLPADTPLAQLSGGQRTRAALAGAMFAAPDFLLLDEPTNNLDREGREAVRDLLARWRGGAIVVSHDRELLEEMDAIVELTSLGAARYGGGWGAYRARKQIEQAAVEAELAGAEKRADAAQRQAQVATEKQDRRDSRGRAKAARGDMPKIVIGGLKRRAEETRAAGSRLAERQRDDAEERLAAARAKIEVIAPLSVGLPSAGLPTSRTVLALDHLTAGYAEGRPVIENLSLTITGPERVAIMGPNGSGKSTLLALIAGTLAPWAGDVRVGVAFALFDQRLGLLDPARSIADNFLALNPGTTNNQCRAALARFRFRADAADQIVGTLSGGQILRAGLACVLGAPEPPQLLILDEPGNHLDIDSLTAVETGLAAYDGALLVVSHDAAFLQAIGITRTIELGMAERP</sequence>
<organism evidence="6 7">
    <name type="scientific">Sphingopyxis fribergensis</name>
    <dbReference type="NCBI Taxonomy" id="1515612"/>
    <lineage>
        <taxon>Bacteria</taxon>
        <taxon>Pseudomonadati</taxon>
        <taxon>Pseudomonadota</taxon>
        <taxon>Alphaproteobacteria</taxon>
        <taxon>Sphingomonadales</taxon>
        <taxon>Sphingomonadaceae</taxon>
        <taxon>Sphingopyxis</taxon>
    </lineage>
</organism>
<dbReference type="FunFam" id="3.40.50.300:FF:001320">
    <property type="entry name" value="Heme ABC transporter ATP-binding protein"/>
    <property type="match status" value="1"/>
</dbReference>
<keyword evidence="2" id="KW-0547">Nucleotide-binding</keyword>
<dbReference type="Pfam" id="PF00005">
    <property type="entry name" value="ABC_tran"/>
    <property type="match status" value="2"/>
</dbReference>
<dbReference type="InterPro" id="IPR027417">
    <property type="entry name" value="P-loop_NTPase"/>
</dbReference>
<evidence type="ECO:0000256" key="3">
    <source>
        <dbReference type="ARBA" id="ARBA00022840"/>
    </source>
</evidence>